<accession>A0A2R5LIF4</accession>
<comment type="similarity">
    <text evidence="3">Belongs to the MCRIP family.</text>
</comment>
<feature type="compositionally biased region" description="Basic and acidic residues" evidence="6">
    <location>
        <begin position="57"/>
        <end position="67"/>
    </location>
</feature>
<organism evidence="7">
    <name type="scientific">Ornithodoros turicata</name>
    <dbReference type="NCBI Taxonomy" id="34597"/>
    <lineage>
        <taxon>Eukaryota</taxon>
        <taxon>Metazoa</taxon>
        <taxon>Ecdysozoa</taxon>
        <taxon>Arthropoda</taxon>
        <taxon>Chelicerata</taxon>
        <taxon>Arachnida</taxon>
        <taxon>Acari</taxon>
        <taxon>Parasitiformes</taxon>
        <taxon>Ixodida</taxon>
        <taxon>Ixodoidea</taxon>
        <taxon>Argasidae</taxon>
        <taxon>Ornithodorinae</taxon>
        <taxon>Ornithodoros</taxon>
    </lineage>
</organism>
<evidence type="ECO:0000256" key="2">
    <source>
        <dbReference type="ARBA" id="ARBA00004210"/>
    </source>
</evidence>
<keyword evidence="4" id="KW-0963">Cytoplasm</keyword>
<dbReference type="GO" id="GO:0005634">
    <property type="term" value="C:nucleus"/>
    <property type="evidence" value="ECO:0007669"/>
    <property type="project" value="UniProtKB-SubCell"/>
</dbReference>
<evidence type="ECO:0000313" key="7">
    <source>
        <dbReference type="EMBL" id="MBY09310.1"/>
    </source>
</evidence>
<dbReference type="AlphaFoldDB" id="A0A2R5LIF4"/>
<feature type="compositionally biased region" description="Polar residues" evidence="6">
    <location>
        <begin position="33"/>
        <end position="51"/>
    </location>
</feature>
<sequence length="124" mass="14183">MFPVWKGSNNAVQRSRVLGYSAKISNADRTESSHQAAEMSSSRMPYNQMNGRRSHGAQREPQERISPQHEEVVSYLHNSWKHVCNQYEISQQAAYEGKVQRVVYYRQKEPTVSNSCSSQYVGGL</sequence>
<dbReference type="KEGG" id="oti:135391911"/>
<keyword evidence="5" id="KW-0539">Nucleus</keyword>
<name>A0A2R5LIF4_9ACAR</name>
<dbReference type="RefSeq" id="XP_064478532.1">
    <property type="nucleotide sequence ID" value="XM_064622462.1"/>
</dbReference>
<dbReference type="GO" id="GO:0010494">
    <property type="term" value="C:cytoplasmic stress granule"/>
    <property type="evidence" value="ECO:0007669"/>
    <property type="project" value="UniProtKB-SubCell"/>
</dbReference>
<proteinExistence type="inferred from homology"/>
<evidence type="ECO:0000256" key="4">
    <source>
        <dbReference type="ARBA" id="ARBA00022490"/>
    </source>
</evidence>
<comment type="subcellular location">
    <subcellularLocation>
        <location evidence="2">Cytoplasm</location>
        <location evidence="2">Stress granule</location>
    </subcellularLocation>
    <subcellularLocation>
        <location evidence="1">Nucleus</location>
    </subcellularLocation>
</comment>
<dbReference type="EMBL" id="GGLE01005184">
    <property type="protein sequence ID" value="MBY09310.1"/>
    <property type="molecule type" value="Transcribed_RNA"/>
</dbReference>
<protein>
    <submittedName>
        <fullName evidence="7">Putative secreted protein</fullName>
    </submittedName>
</protein>
<dbReference type="Pfam" id="PF14799">
    <property type="entry name" value="FAM195"/>
    <property type="match status" value="1"/>
</dbReference>
<evidence type="ECO:0000256" key="6">
    <source>
        <dbReference type="SAM" id="MobiDB-lite"/>
    </source>
</evidence>
<reference evidence="7" key="1">
    <citation type="submission" date="2018-03" db="EMBL/GenBank/DDBJ databases">
        <title>The relapsing fever spirochete Borrelia turicatae persists in the highly oxidative environment of its soft-bodied tick vector.</title>
        <authorList>
            <person name="Bourret T.J."/>
            <person name="Boyle W.K."/>
            <person name="Valenzuela J.G."/>
            <person name="Oliveira F."/>
            <person name="Lopez J.E."/>
        </authorList>
    </citation>
    <scope>NUCLEOTIDE SEQUENCE</scope>
    <source>
        <strain evidence="7">Kansas strain/isolate</strain>
        <tissue evidence="7">Salivary glands</tissue>
    </source>
</reference>
<dbReference type="GeneID" id="135391911"/>
<evidence type="ECO:0000256" key="3">
    <source>
        <dbReference type="ARBA" id="ARBA00010821"/>
    </source>
</evidence>
<evidence type="ECO:0000256" key="1">
    <source>
        <dbReference type="ARBA" id="ARBA00004123"/>
    </source>
</evidence>
<dbReference type="InterPro" id="IPR029428">
    <property type="entry name" value="MCRIP"/>
</dbReference>
<evidence type="ECO:0000256" key="5">
    <source>
        <dbReference type="ARBA" id="ARBA00023242"/>
    </source>
</evidence>
<feature type="region of interest" description="Disordered" evidence="6">
    <location>
        <begin position="22"/>
        <end position="67"/>
    </location>
</feature>